<feature type="non-terminal residue" evidence="1">
    <location>
        <position position="1"/>
    </location>
</feature>
<evidence type="ECO:0000313" key="2">
    <source>
        <dbReference type="Proteomes" id="UP000230178"/>
    </source>
</evidence>
<gene>
    <name evidence="1" type="ORF">CO146_01215</name>
</gene>
<sequence length="104" mass="12363">DEELYKKAKITNLILFGINSIIENKEKCTFERLIKECFTIFPEIFSFSKYPQWPDSLKLDRQLRTLRKRKLITGNPKTSFSLTKLGKKIALETSKSFRQRKLFK</sequence>
<protein>
    <submittedName>
        <fullName evidence="1">Uncharacterized protein</fullName>
    </submittedName>
</protein>
<accession>A0A2M7Z3H8</accession>
<dbReference type="Proteomes" id="UP000230178">
    <property type="component" value="Unassembled WGS sequence"/>
</dbReference>
<dbReference type="AlphaFoldDB" id="A0A2M7Z3H8"/>
<evidence type="ECO:0000313" key="1">
    <source>
        <dbReference type="EMBL" id="PJA83407.1"/>
    </source>
</evidence>
<proteinExistence type="predicted"/>
<comment type="caution">
    <text evidence="1">The sequence shown here is derived from an EMBL/GenBank/DDBJ whole genome shotgun (WGS) entry which is preliminary data.</text>
</comment>
<dbReference type="EMBL" id="PFVS01000045">
    <property type="protein sequence ID" value="PJA83407.1"/>
    <property type="molecule type" value="Genomic_DNA"/>
</dbReference>
<reference evidence="2" key="1">
    <citation type="submission" date="2017-09" db="EMBL/GenBank/DDBJ databases">
        <title>Depth-based differentiation of microbial function through sediment-hosted aquifers and enrichment of novel symbionts in the deep terrestrial subsurface.</title>
        <authorList>
            <person name="Probst A.J."/>
            <person name="Ladd B."/>
            <person name="Jarett J.K."/>
            <person name="Geller-Mcgrath D.E."/>
            <person name="Sieber C.M.K."/>
            <person name="Emerson J.B."/>
            <person name="Anantharaman K."/>
            <person name="Thomas B.C."/>
            <person name="Malmstrom R."/>
            <person name="Stieglmeier M."/>
            <person name="Klingl A."/>
            <person name="Woyke T."/>
            <person name="Ryan C.M."/>
            <person name="Banfield J.F."/>
        </authorList>
    </citation>
    <scope>NUCLEOTIDE SEQUENCE [LARGE SCALE GENOMIC DNA]</scope>
</reference>
<name>A0A2M7Z3H8_9BACT</name>
<organism evidence="1 2">
    <name type="scientific">Candidatus Nealsonbacteria bacterium CG_4_9_14_3_um_filter_37_29</name>
    <dbReference type="NCBI Taxonomy" id="1974696"/>
    <lineage>
        <taxon>Bacteria</taxon>
        <taxon>Candidatus Nealsoniibacteriota</taxon>
    </lineage>
</organism>